<keyword evidence="2" id="KW-0547">Nucleotide-binding</keyword>
<dbReference type="CDD" id="cd18793">
    <property type="entry name" value="SF2_C_SNF"/>
    <property type="match status" value="1"/>
</dbReference>
<dbReference type="Pfam" id="PF13923">
    <property type="entry name" value="zf-C3HC4_2"/>
    <property type="match status" value="1"/>
</dbReference>
<feature type="compositionally biased region" description="Low complexity" evidence="8">
    <location>
        <begin position="1141"/>
        <end position="1154"/>
    </location>
</feature>
<evidence type="ECO:0000313" key="11">
    <source>
        <dbReference type="EMBL" id="EHY52157.1"/>
    </source>
</evidence>
<keyword evidence="5" id="KW-0862">Zinc</keyword>
<dbReference type="RefSeq" id="XP_009152618.1">
    <property type="nucleotide sequence ID" value="XM_009154370.1"/>
</dbReference>
<dbReference type="Gene3D" id="3.30.40.10">
    <property type="entry name" value="Zinc/RING finger domain, C3HC4 (zinc finger)"/>
    <property type="match status" value="1"/>
</dbReference>
<dbReference type="GO" id="GO:0061630">
    <property type="term" value="F:ubiquitin protein ligase activity"/>
    <property type="evidence" value="ECO:0007669"/>
    <property type="project" value="TreeGrafter"/>
</dbReference>
<dbReference type="OrthoDB" id="5330228at2759"/>
<dbReference type="InterPro" id="IPR052583">
    <property type="entry name" value="ATP-helicase/E3_Ub-Ligase"/>
</dbReference>
<dbReference type="Pfam" id="PF26021">
    <property type="entry name" value="Ferritin_C144_05"/>
    <property type="match status" value="1"/>
</dbReference>
<protein>
    <submittedName>
        <fullName evidence="11">Adenosinetriphosphatase</fullName>
    </submittedName>
</protein>
<keyword evidence="3 7" id="KW-0863">Zinc-finger</keyword>
<evidence type="ECO:0000256" key="8">
    <source>
        <dbReference type="SAM" id="MobiDB-lite"/>
    </source>
</evidence>
<dbReference type="GO" id="GO:0000209">
    <property type="term" value="P:protein polyubiquitination"/>
    <property type="evidence" value="ECO:0007669"/>
    <property type="project" value="TreeGrafter"/>
</dbReference>
<evidence type="ECO:0000256" key="2">
    <source>
        <dbReference type="ARBA" id="ARBA00022741"/>
    </source>
</evidence>
<dbReference type="EMBL" id="JH226130">
    <property type="protein sequence ID" value="EHY52157.1"/>
    <property type="molecule type" value="Genomic_DNA"/>
</dbReference>
<evidence type="ECO:0000256" key="1">
    <source>
        <dbReference type="ARBA" id="ARBA00022723"/>
    </source>
</evidence>
<dbReference type="GO" id="GO:0008270">
    <property type="term" value="F:zinc ion binding"/>
    <property type="evidence" value="ECO:0007669"/>
    <property type="project" value="UniProtKB-KW"/>
</dbReference>
<evidence type="ECO:0000259" key="9">
    <source>
        <dbReference type="PROSITE" id="PS50089"/>
    </source>
</evidence>
<dbReference type="InParanoid" id="H6BN33"/>
<feature type="domain" description="Helicase C-terminal" evidence="10">
    <location>
        <begin position="1192"/>
        <end position="1349"/>
    </location>
</feature>
<dbReference type="SUPFAM" id="SSF57850">
    <property type="entry name" value="RING/U-box"/>
    <property type="match status" value="1"/>
</dbReference>
<evidence type="ECO:0000256" key="4">
    <source>
        <dbReference type="ARBA" id="ARBA00022801"/>
    </source>
</evidence>
<dbReference type="PROSITE" id="PS51194">
    <property type="entry name" value="HELICASE_CTER"/>
    <property type="match status" value="1"/>
</dbReference>
<dbReference type="SMART" id="SM00490">
    <property type="entry name" value="HELICc"/>
    <property type="match status" value="1"/>
</dbReference>
<keyword evidence="4" id="KW-0378">Hydrolase</keyword>
<dbReference type="OMA" id="KAVFFCA"/>
<dbReference type="STRING" id="858893.H6BN33"/>
<evidence type="ECO:0000256" key="6">
    <source>
        <dbReference type="ARBA" id="ARBA00022840"/>
    </source>
</evidence>
<dbReference type="VEuPathDB" id="FungiDB:HMPREF1120_00374"/>
<dbReference type="PROSITE" id="PS00518">
    <property type="entry name" value="ZF_RING_1"/>
    <property type="match status" value="1"/>
</dbReference>
<dbReference type="SMART" id="SM00487">
    <property type="entry name" value="DEXDc"/>
    <property type="match status" value="1"/>
</dbReference>
<feature type="compositionally biased region" description="Polar residues" evidence="8">
    <location>
        <begin position="1355"/>
        <end position="1373"/>
    </location>
</feature>
<dbReference type="CDD" id="cd18070">
    <property type="entry name" value="DEXQc_SHPRH"/>
    <property type="match status" value="1"/>
</dbReference>
<dbReference type="SMART" id="SM00184">
    <property type="entry name" value="RING"/>
    <property type="match status" value="1"/>
</dbReference>
<gene>
    <name evidence="11" type="ORF">HMPREF1120_00374</name>
</gene>
<dbReference type="GO" id="GO:0005634">
    <property type="term" value="C:nucleus"/>
    <property type="evidence" value="ECO:0007669"/>
    <property type="project" value="TreeGrafter"/>
</dbReference>
<sequence>MPTMAALDEPAPKRRRITHEPDDLYTSRPPPPPPPFHSYLVIAETRLIANDSEADRLDINFSGSEPLAITIYDAEAQDQHYKIAFSVGRNTRWKYHLYVKALSSGSGDILQDATRLESVAKYKAPAALPLACAYASIHPSSTGLCVDVSILWENTTNIRDRIDPRLLDILGRYLPCDTVSAPAFKTWNPRQFYDNVHVPMKPYDNVHVPMKPRLGSADIIKIPYLESELFPFQRRAVRWLLKRECASLEYDGQVTTVYDDRGASMPRGFELLKTHRGQMCFVNHTLGVVSTNRSSVLQEFSSIRGGILAEEMGLGKTLEIIALICLHRKTRTIACAPGLRQSSATLIITPPSILEQWKQEIQEHAPALRVHHYQGLSSYRKKGDALIEELLDQDVVLTTYNVIAKEIHYVMEKPDRYLRTRPRVEPPKSPLTQIWWWRVCLDEAQMVESGVSSAATVARLIPRINAWAVTGTPLRSGHRDLHGLLLFLRYQPWSVSTRLWDYLVTYHRPLFRQMLQEIAMRHTKDYVREDLRLPPQSRHTITIPFTPIEEQHYAQLFQQMCDECELDRIGTPLAGDWDPNSPATIEKMRTWLTRLRQTCLHPEVGGRNRRALGRNTNGPLRTVDQVLEVMIDQHESQLRTAQRGKLMAMIRRGQLKENAKATEDALHIWRSVYDESVAIVQDCRKQLLEEEAFAANLKKEQEDEDEEEANPRLIAARLRLRNALEVQHIAIFFIANAHFQLKSLEDPESEKYQELEKRETAAYEEAKAIRGELLAEVQRHVNKAIGVVRTDVAKGLTQLPDMPEPEDDYTGIESRKLFDKVAAYCRAMNVQAQQFRDLRKKMADFLSRALIDEDEGVELQGDEYESSTKHQDEMYAYMEALRALVADRSEAISGQENMLIKQEMKQFLRAAKDGEGPAPELMLKLLADRQEKRVKVKEYGSLRGIIAEIRQLVISLQWQQGNGHDRAGHELEILERILKHVQQLGVGQTKAMNSLEQEVNQFRDTMNSRLDYYRALQKISDTVAPYQEENVGRPLSQKEYRAFETEEAKLQQKIVSLSGKLRYLLHMKTESKSAAPRICTICTDNFEVGTMTSCGHQFCKDCILTWWAQHRNCPVCKTPLHPNSFQDITYKPAEIAVQAESPSGSISPSNSGSGTTDRAHDQSIYSDISTGMLNQIKNVELRGPSFGSKIDFLCRHLLWLREHDPGCKSIIFSQYREFIDVLARAFDEHKISSTRIDAKNGIEKFKSDPTVECFLLHAKAHSTGLNLVVANHVFLCEPLINTAIELQAIARVHRIGQVRPTTVWMYLIADTVEEAIYDISVTRRLAHLKSHGKSSTNTEGGKNLTAEISGAAEPSASQFGSATGGTRTPNGGLQETAIDAANSMELQAADLSRLLTSGKNGGEMVDKEDLWACLFSKVKQREEVMGGGVSAAMASAAAAAAADAQPANSEIGRLLRLEAAQRRTDVNIL</sequence>
<dbReference type="GO" id="GO:0016787">
    <property type="term" value="F:hydrolase activity"/>
    <property type="evidence" value="ECO:0007669"/>
    <property type="project" value="UniProtKB-KW"/>
</dbReference>
<proteinExistence type="predicted"/>
<keyword evidence="12" id="KW-1185">Reference proteome</keyword>
<dbReference type="InterPro" id="IPR014001">
    <property type="entry name" value="Helicase_ATP-bd"/>
</dbReference>
<dbReference type="Gene3D" id="3.40.50.10810">
    <property type="entry name" value="Tandem AAA-ATPase domain"/>
    <property type="match status" value="1"/>
</dbReference>
<dbReference type="FunCoup" id="H6BN33">
    <property type="interactions" value="221"/>
</dbReference>
<dbReference type="InterPro" id="IPR000330">
    <property type="entry name" value="SNF2_N"/>
</dbReference>
<dbReference type="InterPro" id="IPR038718">
    <property type="entry name" value="SNF2-like_sf"/>
</dbReference>
<dbReference type="GeneID" id="20305013"/>
<accession>H6BN33</accession>
<evidence type="ECO:0000313" key="12">
    <source>
        <dbReference type="Proteomes" id="UP000007304"/>
    </source>
</evidence>
<dbReference type="Gene3D" id="3.40.50.300">
    <property type="entry name" value="P-loop containing nucleotide triphosphate hydrolases"/>
    <property type="match status" value="1"/>
</dbReference>
<dbReference type="SUPFAM" id="SSF52540">
    <property type="entry name" value="P-loop containing nucleoside triphosphate hydrolases"/>
    <property type="match status" value="2"/>
</dbReference>
<keyword evidence="6" id="KW-0067">ATP-binding</keyword>
<feature type="region of interest" description="Disordered" evidence="8">
    <location>
        <begin position="1352"/>
        <end position="1374"/>
    </location>
</feature>
<dbReference type="PANTHER" id="PTHR45865">
    <property type="entry name" value="E3 UBIQUITIN-PROTEIN LIGASE SHPRH FAMILY MEMBER"/>
    <property type="match status" value="1"/>
</dbReference>
<dbReference type="InterPro" id="IPR049730">
    <property type="entry name" value="SNF2/RAD54-like_C"/>
</dbReference>
<evidence type="ECO:0000256" key="5">
    <source>
        <dbReference type="ARBA" id="ARBA00022833"/>
    </source>
</evidence>
<dbReference type="InterPro" id="IPR001841">
    <property type="entry name" value="Znf_RING"/>
</dbReference>
<keyword evidence="1" id="KW-0479">Metal-binding</keyword>
<dbReference type="PANTHER" id="PTHR45865:SF1">
    <property type="entry name" value="E3 UBIQUITIN-PROTEIN LIGASE SHPRH"/>
    <property type="match status" value="1"/>
</dbReference>
<evidence type="ECO:0000259" key="10">
    <source>
        <dbReference type="PROSITE" id="PS51194"/>
    </source>
</evidence>
<feature type="domain" description="RING-type" evidence="9">
    <location>
        <begin position="1079"/>
        <end position="1117"/>
    </location>
</feature>
<dbReference type="Pfam" id="PF00176">
    <property type="entry name" value="SNF2-rel_dom"/>
    <property type="match status" value="1"/>
</dbReference>
<reference evidence="11" key="1">
    <citation type="submission" date="2011-07" db="EMBL/GenBank/DDBJ databases">
        <title>The Genome Sequence of Exophiala (Wangiella) dermatitidis NIH/UT8656.</title>
        <authorList>
            <consortium name="The Broad Institute Genome Sequencing Platform"/>
            <person name="Cuomo C."/>
            <person name="Wang Z."/>
            <person name="Hunicke-Smith S."/>
            <person name="Szanislo P.J."/>
            <person name="Earl A."/>
            <person name="Young S.K."/>
            <person name="Zeng Q."/>
            <person name="Gargeya S."/>
            <person name="Fitzgerald M."/>
            <person name="Haas B."/>
            <person name="Abouelleil A."/>
            <person name="Alvarado L."/>
            <person name="Arachchi H.M."/>
            <person name="Berlin A."/>
            <person name="Brown A."/>
            <person name="Chapman S.B."/>
            <person name="Chen Z."/>
            <person name="Dunbar C."/>
            <person name="Freedman E."/>
            <person name="Gearin G."/>
            <person name="Gellesch M."/>
            <person name="Goldberg J."/>
            <person name="Griggs A."/>
            <person name="Gujja S."/>
            <person name="Heiman D."/>
            <person name="Howarth C."/>
            <person name="Larson L."/>
            <person name="Lui A."/>
            <person name="MacDonald P.J.P."/>
            <person name="Montmayeur A."/>
            <person name="Murphy C."/>
            <person name="Neiman D."/>
            <person name="Pearson M."/>
            <person name="Priest M."/>
            <person name="Roberts A."/>
            <person name="Saif S."/>
            <person name="Shea T."/>
            <person name="Shenoy N."/>
            <person name="Sisk P."/>
            <person name="Stolte C."/>
            <person name="Sykes S."/>
            <person name="Wortman J."/>
            <person name="Nusbaum C."/>
            <person name="Birren B."/>
        </authorList>
    </citation>
    <scope>NUCLEOTIDE SEQUENCE</scope>
    <source>
        <strain evidence="11">NIH/UT8656</strain>
    </source>
</reference>
<dbReference type="InterPro" id="IPR001650">
    <property type="entry name" value="Helicase_C-like"/>
</dbReference>
<dbReference type="PROSITE" id="PS50089">
    <property type="entry name" value="ZF_RING_2"/>
    <property type="match status" value="1"/>
</dbReference>
<feature type="region of interest" description="Disordered" evidence="8">
    <location>
        <begin position="1140"/>
        <end position="1160"/>
    </location>
</feature>
<dbReference type="InterPro" id="IPR059033">
    <property type="entry name" value="C144_05_dom"/>
</dbReference>
<name>H6BN33_EXODN</name>
<evidence type="ECO:0000256" key="7">
    <source>
        <dbReference type="PROSITE-ProRule" id="PRU00175"/>
    </source>
</evidence>
<dbReference type="GO" id="GO:0006974">
    <property type="term" value="P:DNA damage response"/>
    <property type="evidence" value="ECO:0007669"/>
    <property type="project" value="TreeGrafter"/>
</dbReference>
<organism evidence="11 12">
    <name type="scientific">Exophiala dermatitidis (strain ATCC 34100 / CBS 525.76 / NIH/UT8656)</name>
    <name type="common">Black yeast</name>
    <name type="synonym">Wangiella dermatitidis</name>
    <dbReference type="NCBI Taxonomy" id="858893"/>
    <lineage>
        <taxon>Eukaryota</taxon>
        <taxon>Fungi</taxon>
        <taxon>Dikarya</taxon>
        <taxon>Ascomycota</taxon>
        <taxon>Pezizomycotina</taxon>
        <taxon>Eurotiomycetes</taxon>
        <taxon>Chaetothyriomycetidae</taxon>
        <taxon>Chaetothyriales</taxon>
        <taxon>Herpotrichiellaceae</taxon>
        <taxon>Exophiala</taxon>
    </lineage>
</organism>
<dbReference type="InterPro" id="IPR017907">
    <property type="entry name" value="Znf_RING_CS"/>
</dbReference>
<evidence type="ECO:0000256" key="3">
    <source>
        <dbReference type="ARBA" id="ARBA00022771"/>
    </source>
</evidence>
<feature type="region of interest" description="Disordered" evidence="8">
    <location>
        <begin position="1"/>
        <end position="35"/>
    </location>
</feature>
<dbReference type="eggNOG" id="KOG0298">
    <property type="taxonomic scope" value="Eukaryota"/>
</dbReference>
<dbReference type="Pfam" id="PF00271">
    <property type="entry name" value="Helicase_C"/>
    <property type="match status" value="1"/>
</dbReference>
<dbReference type="InterPro" id="IPR013083">
    <property type="entry name" value="Znf_RING/FYVE/PHD"/>
</dbReference>
<dbReference type="HOGENOM" id="CLU_001592_2_0_1"/>
<dbReference type="GO" id="GO:0005524">
    <property type="term" value="F:ATP binding"/>
    <property type="evidence" value="ECO:0007669"/>
    <property type="project" value="InterPro"/>
</dbReference>
<dbReference type="Proteomes" id="UP000007304">
    <property type="component" value="Unassembled WGS sequence"/>
</dbReference>
<dbReference type="InterPro" id="IPR027417">
    <property type="entry name" value="P-loop_NTPase"/>
</dbReference>